<dbReference type="GO" id="GO:0043190">
    <property type="term" value="C:ATP-binding cassette (ABC) transporter complex"/>
    <property type="evidence" value="ECO:0007669"/>
    <property type="project" value="InterPro"/>
</dbReference>
<feature type="chain" id="PRO_5039899553" description="Phosphate-binding protein PstS" evidence="8">
    <location>
        <begin position="29"/>
        <end position="371"/>
    </location>
</feature>
<dbReference type="GO" id="GO:0035435">
    <property type="term" value="P:phosphate ion transmembrane transport"/>
    <property type="evidence" value="ECO:0007669"/>
    <property type="project" value="InterPro"/>
</dbReference>
<dbReference type="Proteomes" id="UP000000450">
    <property type="component" value="Chromosome"/>
</dbReference>
<dbReference type="NCBIfam" id="TIGR00975">
    <property type="entry name" value="3a0107s03"/>
    <property type="match status" value="1"/>
</dbReference>
<keyword evidence="11" id="KW-1185">Reference proteome</keyword>
<keyword evidence="8" id="KW-0732">Signal</keyword>
<reference evidence="10 11" key="1">
    <citation type="journal article" date="2010" name="J. Bacteriol.">
        <title>Completed genome sequence of the anaerobic iron-oxidizing bacterium Acidovorax ebreus strain TPSY.</title>
        <authorList>
            <person name="Byrne-Bailey K.G."/>
            <person name="Weber K.A."/>
            <person name="Chair A.H."/>
            <person name="Bose S."/>
            <person name="Knox T."/>
            <person name="Spanbauer T.L."/>
            <person name="Chertkov O."/>
            <person name="Coates J.D."/>
        </authorList>
    </citation>
    <scope>NUCLEOTIDE SEQUENCE [LARGE SCALE GENOMIC DNA]</scope>
    <source>
        <strain evidence="10 11">TPSY</strain>
    </source>
</reference>
<evidence type="ECO:0000256" key="8">
    <source>
        <dbReference type="SAM" id="SignalP"/>
    </source>
</evidence>
<dbReference type="InterPro" id="IPR005673">
    <property type="entry name" value="ABC_phos-bd_PstS"/>
</dbReference>
<dbReference type="AlphaFoldDB" id="A0A9J9QD42"/>
<comment type="function">
    <text evidence="1 7">Part of the ABC transporter complex PstSACB involved in phosphate import.</text>
</comment>
<feature type="signal peptide" evidence="8">
    <location>
        <begin position="1"/>
        <end position="28"/>
    </location>
</feature>
<evidence type="ECO:0000256" key="5">
    <source>
        <dbReference type="ARBA" id="ARBA00022448"/>
    </source>
</evidence>
<organism evidence="10 11">
    <name type="scientific">Acidovorax ebreus (strain TPSY)</name>
    <name type="common">Diaphorobacter sp. (strain TPSY)</name>
    <dbReference type="NCBI Taxonomy" id="535289"/>
    <lineage>
        <taxon>Bacteria</taxon>
        <taxon>Pseudomonadati</taxon>
        <taxon>Pseudomonadota</taxon>
        <taxon>Betaproteobacteria</taxon>
        <taxon>Burkholderiales</taxon>
        <taxon>Comamonadaceae</taxon>
        <taxon>Diaphorobacter</taxon>
    </lineage>
</organism>
<evidence type="ECO:0000313" key="10">
    <source>
        <dbReference type="EMBL" id="ACM34233.1"/>
    </source>
</evidence>
<feature type="domain" description="PBP" evidence="9">
    <location>
        <begin position="31"/>
        <end position="308"/>
    </location>
</feature>
<comment type="similarity">
    <text evidence="2 7">Belongs to the PstS family.</text>
</comment>
<dbReference type="InterPro" id="IPR024370">
    <property type="entry name" value="PBP_domain"/>
</dbReference>
<dbReference type="Pfam" id="PF12849">
    <property type="entry name" value="PBP_like_2"/>
    <property type="match status" value="1"/>
</dbReference>
<dbReference type="SUPFAM" id="SSF53850">
    <property type="entry name" value="Periplasmic binding protein-like II"/>
    <property type="match status" value="1"/>
</dbReference>
<dbReference type="CDD" id="cd13565">
    <property type="entry name" value="PBP2_PstS"/>
    <property type="match status" value="1"/>
</dbReference>
<dbReference type="PIRSF" id="PIRSF002756">
    <property type="entry name" value="PstS"/>
    <property type="match status" value="1"/>
</dbReference>
<dbReference type="PANTHER" id="PTHR42996">
    <property type="entry name" value="PHOSPHATE-BINDING PROTEIN PSTS"/>
    <property type="match status" value="1"/>
</dbReference>
<keyword evidence="6 7" id="KW-0592">Phosphate transport</keyword>
<evidence type="ECO:0000313" key="11">
    <source>
        <dbReference type="Proteomes" id="UP000000450"/>
    </source>
</evidence>
<dbReference type="Gene3D" id="3.40.190.10">
    <property type="entry name" value="Periplasmic binding protein-like II"/>
    <property type="match status" value="2"/>
</dbReference>
<comment type="subunit">
    <text evidence="3 7">The complex is composed of two ATP-binding proteins (PstB), two transmembrane proteins (PstC and PstA) and a solute-binding protein (PstS).</text>
</comment>
<dbReference type="PANTHER" id="PTHR42996:SF1">
    <property type="entry name" value="PHOSPHATE-BINDING PROTEIN PSTS"/>
    <property type="match status" value="1"/>
</dbReference>
<sequence>MQTTFRSRIALIAAPALISLGLAAPALAQDITLRGAGASFPAKVYAQWASHYAQERGTKVQYAAVGSTQGVQQIKAQQVDFGATDIPLSQQELAQHHLIQFPTLVGGVVPVVNLPGVASGRLRLDAQVLAAIFAARIDHWNDKAIAALNPELKLPNLPITRVVRADGSGTTQVLLAYLRQAAAADDSAIPLKEGRANWPAGGAIQTVEGSSKMVAAVQATAGALGYVSSDYVVGDGPAAVALRNRRGEWVTPSLASYRAAVRGANLFRDGLNAPPLVDVDSPMAWPIVSATYIVINSKPAAPERTARALNFFYRSFLMGDRAVAGTGFAPLPAETQARVVALLSTVRAPDGKPLPVMGGAEEGAGARLALR</sequence>
<protein>
    <recommendedName>
        <fullName evidence="4 7">Phosphate-binding protein PstS</fullName>
    </recommendedName>
</protein>
<evidence type="ECO:0000256" key="1">
    <source>
        <dbReference type="ARBA" id="ARBA00002841"/>
    </source>
</evidence>
<evidence type="ECO:0000256" key="7">
    <source>
        <dbReference type="PIRNR" id="PIRNR002756"/>
    </source>
</evidence>
<proteinExistence type="inferred from homology"/>
<name>A0A9J9QD42_ACIET</name>
<evidence type="ECO:0000256" key="4">
    <source>
        <dbReference type="ARBA" id="ARBA00021889"/>
    </source>
</evidence>
<evidence type="ECO:0000259" key="9">
    <source>
        <dbReference type="Pfam" id="PF12849"/>
    </source>
</evidence>
<keyword evidence="5 7" id="KW-0813">Transport</keyword>
<evidence type="ECO:0000256" key="2">
    <source>
        <dbReference type="ARBA" id="ARBA00008725"/>
    </source>
</evidence>
<gene>
    <name evidence="10" type="ordered locus">Dtpsy_2799</name>
</gene>
<dbReference type="InterPro" id="IPR050962">
    <property type="entry name" value="Phosphate-bind_PstS"/>
</dbReference>
<dbReference type="RefSeq" id="WP_015914115.1">
    <property type="nucleotide sequence ID" value="NC_011992.1"/>
</dbReference>
<dbReference type="KEGG" id="dia:Dtpsy_2799"/>
<accession>A0A9J9QD42</accession>
<dbReference type="GO" id="GO:0042301">
    <property type="term" value="F:phosphate ion binding"/>
    <property type="evidence" value="ECO:0007669"/>
    <property type="project" value="InterPro"/>
</dbReference>
<evidence type="ECO:0000256" key="6">
    <source>
        <dbReference type="ARBA" id="ARBA00022592"/>
    </source>
</evidence>
<evidence type="ECO:0000256" key="3">
    <source>
        <dbReference type="ARBA" id="ARBA00011529"/>
    </source>
</evidence>
<dbReference type="EMBL" id="CP001392">
    <property type="protein sequence ID" value="ACM34233.1"/>
    <property type="molecule type" value="Genomic_DNA"/>
</dbReference>